<name>A0A0C5WR94_9GAMM</name>
<dbReference type="HOGENOM" id="CLU_2937635_0_0_6"/>
<proteinExistence type="predicted"/>
<keyword evidence="2" id="KW-1185">Reference proteome</keyword>
<dbReference type="EMBL" id="CP005973">
    <property type="protein sequence ID" value="AJR05480.1"/>
    <property type="molecule type" value="Genomic_DNA"/>
</dbReference>
<organism evidence="1 2">
    <name type="scientific">Photobacterium gaetbulicola Gung47</name>
    <dbReference type="NCBI Taxonomy" id="658445"/>
    <lineage>
        <taxon>Bacteria</taxon>
        <taxon>Pseudomonadati</taxon>
        <taxon>Pseudomonadota</taxon>
        <taxon>Gammaproteobacteria</taxon>
        <taxon>Vibrionales</taxon>
        <taxon>Vibrionaceae</taxon>
        <taxon>Photobacterium</taxon>
    </lineage>
</organism>
<gene>
    <name evidence="1" type="ORF">H744_1c0455</name>
</gene>
<sequence>MGVTLRNIGPARISGNDWEVSWAVVSGDSSVIARQHSLLQHISIGYKYDINSNNLFNKDN</sequence>
<dbReference type="AlphaFoldDB" id="A0A0C5WR94"/>
<dbReference type="Proteomes" id="UP000032303">
    <property type="component" value="Chromosome 1"/>
</dbReference>
<accession>A0A0C5WR94</accession>
<evidence type="ECO:0000313" key="1">
    <source>
        <dbReference type="EMBL" id="AJR05480.1"/>
    </source>
</evidence>
<dbReference type="KEGG" id="pgb:H744_1c0455"/>
<protein>
    <submittedName>
        <fullName evidence="1">Uncharacterized protein</fullName>
    </submittedName>
</protein>
<evidence type="ECO:0000313" key="2">
    <source>
        <dbReference type="Proteomes" id="UP000032303"/>
    </source>
</evidence>
<reference evidence="1 2" key="1">
    <citation type="submission" date="2013-05" db="EMBL/GenBank/DDBJ databases">
        <title>Complete genome sequence of the lipase-producing bacterium Photobacterium gaetbulicola Gung47.</title>
        <authorList>
            <person name="Kim Y.-O."/>
        </authorList>
    </citation>
    <scope>NUCLEOTIDE SEQUENCE [LARGE SCALE GENOMIC DNA]</scope>
    <source>
        <strain evidence="1 2">Gung47</strain>
    </source>
</reference>